<dbReference type="SMART" id="SM00220">
    <property type="entry name" value="S_TKc"/>
    <property type="match status" value="1"/>
</dbReference>
<comment type="similarity">
    <text evidence="1">Belongs to the protein kinase superfamily. CAMK Ser/Thr protein kinase family.</text>
</comment>
<gene>
    <name evidence="12" type="ORF">E5288_WYG010456</name>
</gene>
<evidence type="ECO:0000256" key="8">
    <source>
        <dbReference type="ARBA" id="ARBA00022840"/>
    </source>
</evidence>
<keyword evidence="5" id="KW-0808">Transferase</keyword>
<dbReference type="InterPro" id="IPR011009">
    <property type="entry name" value="Kinase-like_dom_sf"/>
</dbReference>
<accession>A0A6B0S3V8</accession>
<keyword evidence="3" id="KW-0723">Serine/threonine-protein kinase</keyword>
<sequence>MAPSWDLLSVLQIDTFSGKKPPLELCCEQQPGSNENTVTFRFCSMEENRLLLFPYLQCGKEGSIVTPPPKGHCLSQCCTWGASSHRVSSGGDRVLILGPPLEWSSLLEAGVTVPPAWMETPTWLSPLDPGQEVTFSSCLGLPAKERQSDLAPYLLDTLNMCAVTHSIRYWMLSAGNKPEEQVPCFDDGPDLSTYKLMELSINTIRHCRSEHGILPKVKMFTKLTAEKERVPVLGVRMWGCLVAGTQAGPGEVQAGQPPRSLRRSGLQMLQDCPKARREVELHWRASQCPHIVRIVDVYENLYAGRKCLLIVMECLDGGELFSRIQDRGDQAFTEREASEIMKSIGEAIQYLHSINIAHRDVKPENLLYTSKRPNAILKLTDFGFAKETTSHNSLTTPCYTPYYVAPEVLGPEKYDKSCDMWSLGVIMYILLCGYPPFYSNHGLAISPGMKSRIRMGQYEFPNPEWSEVSEEVKMLIRNLLKTEPTQRMTITEFMNHPWIMQSTKVPQTPLHTSRVLKEDKERWEDVKEEMTSALATMRVDYEQIKIKKIEDASNPLLLKRRKKARALEAAALAH</sequence>
<evidence type="ECO:0000313" key="13">
    <source>
        <dbReference type="Proteomes" id="UP000322234"/>
    </source>
</evidence>
<evidence type="ECO:0000256" key="7">
    <source>
        <dbReference type="ARBA" id="ARBA00022777"/>
    </source>
</evidence>
<dbReference type="SUPFAM" id="SSF56112">
    <property type="entry name" value="Protein kinase-like (PK-like)"/>
    <property type="match status" value="1"/>
</dbReference>
<dbReference type="Gene3D" id="3.30.200.20">
    <property type="entry name" value="Phosphorylase Kinase, domain 1"/>
    <property type="match status" value="1"/>
</dbReference>
<evidence type="ECO:0000256" key="4">
    <source>
        <dbReference type="ARBA" id="ARBA00022553"/>
    </source>
</evidence>
<dbReference type="InterPro" id="IPR008271">
    <property type="entry name" value="Ser/Thr_kinase_AS"/>
</dbReference>
<proteinExistence type="inferred from homology"/>
<name>A0A6B0S3V8_9CETA</name>
<dbReference type="InterPro" id="IPR027442">
    <property type="entry name" value="MAPKAPK_C"/>
</dbReference>
<evidence type="ECO:0000313" key="12">
    <source>
        <dbReference type="EMBL" id="MXQ95044.1"/>
    </source>
</evidence>
<dbReference type="FunFam" id="1.10.510.10:FF:000094">
    <property type="entry name" value="MAP kinase-activated protein kinase 2"/>
    <property type="match status" value="1"/>
</dbReference>
<dbReference type="FunFam" id="3.30.200.20:FF:000546">
    <property type="entry name" value="MAP kinase-activated protein kinase 2"/>
    <property type="match status" value="1"/>
</dbReference>
<dbReference type="Pfam" id="PF00069">
    <property type="entry name" value="Pkinase"/>
    <property type="match status" value="1"/>
</dbReference>
<reference evidence="12" key="1">
    <citation type="submission" date="2019-10" db="EMBL/GenBank/DDBJ databases">
        <title>The sequence and de novo assembly of the wild yak genome.</title>
        <authorList>
            <person name="Liu Y."/>
        </authorList>
    </citation>
    <scope>NUCLEOTIDE SEQUENCE [LARGE SCALE GENOMIC DNA]</scope>
    <source>
        <strain evidence="12">WY2019</strain>
    </source>
</reference>
<feature type="domain" description="Protein kinase" evidence="11">
    <location>
        <begin position="227"/>
        <end position="499"/>
    </location>
</feature>
<keyword evidence="8" id="KW-0067">ATP-binding</keyword>
<protein>
    <recommendedName>
        <fullName evidence="2">non-specific serine/threonine protein kinase</fullName>
        <ecNumber evidence="2">2.7.11.1</ecNumber>
    </recommendedName>
</protein>
<keyword evidence="4" id="KW-0597">Phosphoprotein</keyword>
<evidence type="ECO:0000259" key="11">
    <source>
        <dbReference type="PROSITE" id="PS50011"/>
    </source>
</evidence>
<evidence type="ECO:0000256" key="3">
    <source>
        <dbReference type="ARBA" id="ARBA00022527"/>
    </source>
</evidence>
<evidence type="ECO:0000256" key="6">
    <source>
        <dbReference type="ARBA" id="ARBA00022741"/>
    </source>
</evidence>
<dbReference type="Proteomes" id="UP000322234">
    <property type="component" value="Unassembled WGS sequence"/>
</dbReference>
<evidence type="ECO:0000256" key="1">
    <source>
        <dbReference type="ARBA" id="ARBA00006692"/>
    </source>
</evidence>
<dbReference type="EC" id="2.7.11.1" evidence="2"/>
<evidence type="ECO:0000256" key="5">
    <source>
        <dbReference type="ARBA" id="ARBA00022679"/>
    </source>
</evidence>
<dbReference type="PANTHER" id="PTHR24347">
    <property type="entry name" value="SERINE/THREONINE-PROTEIN KINASE"/>
    <property type="match status" value="1"/>
</dbReference>
<dbReference type="PROSITE" id="PS50011">
    <property type="entry name" value="PROTEIN_KINASE_DOM"/>
    <property type="match status" value="1"/>
</dbReference>
<dbReference type="FunFam" id="4.10.1170.10:FF:000001">
    <property type="entry name" value="MAP kinase-activated protein kinase 3"/>
    <property type="match status" value="1"/>
</dbReference>
<dbReference type="AlphaFoldDB" id="A0A6B0S3V8"/>
<dbReference type="InterPro" id="IPR000719">
    <property type="entry name" value="Prot_kinase_dom"/>
</dbReference>
<dbReference type="EMBL" id="VBQZ03000126">
    <property type="protein sequence ID" value="MXQ95044.1"/>
    <property type="molecule type" value="Genomic_DNA"/>
</dbReference>
<keyword evidence="13" id="KW-1185">Reference proteome</keyword>
<dbReference type="Gene3D" id="1.10.510.10">
    <property type="entry name" value="Transferase(Phosphotransferase) domain 1"/>
    <property type="match status" value="1"/>
</dbReference>
<evidence type="ECO:0000256" key="10">
    <source>
        <dbReference type="ARBA" id="ARBA00048679"/>
    </source>
</evidence>
<dbReference type="Gene3D" id="4.10.1170.10">
    <property type="entry name" value="MAP kinase activated protein kinase 2"/>
    <property type="match status" value="1"/>
</dbReference>
<organism evidence="12 13">
    <name type="scientific">Bos mutus</name>
    <name type="common">wild yak</name>
    <dbReference type="NCBI Taxonomy" id="72004"/>
    <lineage>
        <taxon>Eukaryota</taxon>
        <taxon>Metazoa</taxon>
        <taxon>Chordata</taxon>
        <taxon>Craniata</taxon>
        <taxon>Vertebrata</taxon>
        <taxon>Euteleostomi</taxon>
        <taxon>Mammalia</taxon>
        <taxon>Eutheria</taxon>
        <taxon>Laurasiatheria</taxon>
        <taxon>Artiodactyla</taxon>
        <taxon>Ruminantia</taxon>
        <taxon>Pecora</taxon>
        <taxon>Bovidae</taxon>
        <taxon>Bovinae</taxon>
        <taxon>Bos</taxon>
    </lineage>
</organism>
<evidence type="ECO:0000256" key="9">
    <source>
        <dbReference type="ARBA" id="ARBA00047899"/>
    </source>
</evidence>
<comment type="catalytic activity">
    <reaction evidence="10">
        <text>L-seryl-[protein] + ATP = O-phospho-L-seryl-[protein] + ADP + H(+)</text>
        <dbReference type="Rhea" id="RHEA:17989"/>
        <dbReference type="Rhea" id="RHEA-COMP:9863"/>
        <dbReference type="Rhea" id="RHEA-COMP:11604"/>
        <dbReference type="ChEBI" id="CHEBI:15378"/>
        <dbReference type="ChEBI" id="CHEBI:29999"/>
        <dbReference type="ChEBI" id="CHEBI:30616"/>
        <dbReference type="ChEBI" id="CHEBI:83421"/>
        <dbReference type="ChEBI" id="CHEBI:456216"/>
        <dbReference type="EC" id="2.7.11.1"/>
    </reaction>
</comment>
<comment type="caution">
    <text evidence="12">The sequence shown here is derived from an EMBL/GenBank/DDBJ whole genome shotgun (WGS) entry which is preliminary data.</text>
</comment>
<keyword evidence="6" id="KW-0547">Nucleotide-binding</keyword>
<keyword evidence="7" id="KW-0418">Kinase</keyword>
<dbReference type="GO" id="GO:0005524">
    <property type="term" value="F:ATP binding"/>
    <property type="evidence" value="ECO:0007669"/>
    <property type="project" value="UniProtKB-KW"/>
</dbReference>
<comment type="catalytic activity">
    <reaction evidence="9">
        <text>L-threonyl-[protein] + ATP = O-phospho-L-threonyl-[protein] + ADP + H(+)</text>
        <dbReference type="Rhea" id="RHEA:46608"/>
        <dbReference type="Rhea" id="RHEA-COMP:11060"/>
        <dbReference type="Rhea" id="RHEA-COMP:11605"/>
        <dbReference type="ChEBI" id="CHEBI:15378"/>
        <dbReference type="ChEBI" id="CHEBI:30013"/>
        <dbReference type="ChEBI" id="CHEBI:30616"/>
        <dbReference type="ChEBI" id="CHEBI:61977"/>
        <dbReference type="ChEBI" id="CHEBI:456216"/>
        <dbReference type="EC" id="2.7.11.1"/>
    </reaction>
</comment>
<dbReference type="PROSITE" id="PS00108">
    <property type="entry name" value="PROTEIN_KINASE_ST"/>
    <property type="match status" value="1"/>
</dbReference>
<dbReference type="GO" id="GO:0004674">
    <property type="term" value="F:protein serine/threonine kinase activity"/>
    <property type="evidence" value="ECO:0007669"/>
    <property type="project" value="UniProtKB-KW"/>
</dbReference>
<evidence type="ECO:0000256" key="2">
    <source>
        <dbReference type="ARBA" id="ARBA00012513"/>
    </source>
</evidence>